<dbReference type="AlphaFoldDB" id="A0AAV4S5U1"/>
<dbReference type="Proteomes" id="UP001054945">
    <property type="component" value="Unassembled WGS sequence"/>
</dbReference>
<name>A0AAV4S5U1_CAEEX</name>
<organism evidence="1 2">
    <name type="scientific">Caerostris extrusa</name>
    <name type="common">Bark spider</name>
    <name type="synonym">Caerostris bankana</name>
    <dbReference type="NCBI Taxonomy" id="172846"/>
    <lineage>
        <taxon>Eukaryota</taxon>
        <taxon>Metazoa</taxon>
        <taxon>Ecdysozoa</taxon>
        <taxon>Arthropoda</taxon>
        <taxon>Chelicerata</taxon>
        <taxon>Arachnida</taxon>
        <taxon>Araneae</taxon>
        <taxon>Araneomorphae</taxon>
        <taxon>Entelegynae</taxon>
        <taxon>Araneoidea</taxon>
        <taxon>Araneidae</taxon>
        <taxon>Caerostris</taxon>
    </lineage>
</organism>
<proteinExistence type="predicted"/>
<reference evidence="1 2" key="1">
    <citation type="submission" date="2021-06" db="EMBL/GenBank/DDBJ databases">
        <title>Caerostris extrusa draft genome.</title>
        <authorList>
            <person name="Kono N."/>
            <person name="Arakawa K."/>
        </authorList>
    </citation>
    <scope>NUCLEOTIDE SEQUENCE [LARGE SCALE GENOMIC DNA]</scope>
</reference>
<comment type="caution">
    <text evidence="1">The sequence shown here is derived from an EMBL/GenBank/DDBJ whole genome shotgun (WGS) entry which is preliminary data.</text>
</comment>
<accession>A0AAV4S5U1</accession>
<evidence type="ECO:0000313" key="2">
    <source>
        <dbReference type="Proteomes" id="UP001054945"/>
    </source>
</evidence>
<gene>
    <name evidence="1" type="ORF">CEXT_312901</name>
</gene>
<evidence type="ECO:0000313" key="1">
    <source>
        <dbReference type="EMBL" id="GIY29578.1"/>
    </source>
</evidence>
<keyword evidence="2" id="KW-1185">Reference proteome</keyword>
<sequence>MIIKSLPYFVPLQPRKYSPKKNIFYHFFEGDPYPAQNIFLTRPGRAHTPKSAGPNPFNAPHLSLRSVPFQLCRKVLAEKVLVEGHVSLVVSHWAGGSRRAIGQ</sequence>
<protein>
    <submittedName>
        <fullName evidence="1">Uncharacterized protein</fullName>
    </submittedName>
</protein>
<dbReference type="EMBL" id="BPLR01009091">
    <property type="protein sequence ID" value="GIY29578.1"/>
    <property type="molecule type" value="Genomic_DNA"/>
</dbReference>